<feature type="compositionally biased region" description="Basic and acidic residues" evidence="1">
    <location>
        <begin position="171"/>
        <end position="189"/>
    </location>
</feature>
<evidence type="ECO:0008006" key="4">
    <source>
        <dbReference type="Google" id="ProtNLM"/>
    </source>
</evidence>
<sequence length="316" mass="32975">MGHLHRDSDPSPISLYGAQLVPGPTAPWRPLLPRLRRIFISPLSLRILIKMPSLSVLAVALQVLGLCALASGFDLVQGLNDCFTDCLAKTSDGCDSQSCLCDASQSASYLSSAVSCIASTCDVDDWTINLLFLGPLQMYCGAVGNPIPETIMSGAYVACTSTKAAPQPTTRKAEHSTKPTEHKTTKGADLRSAVSSTIIKTTTDKDGNTLLLMVPIVIGPHTAIETGRIITSTVENEPSITSTPAASSVPASPSSAAETAAPRTTQPPPAPPAEPTQRTGEGNGSPFENMQAGATQWRFSGALVGLGALAGIFMRL</sequence>
<dbReference type="Proteomes" id="UP000481861">
    <property type="component" value="Unassembled WGS sequence"/>
</dbReference>
<keyword evidence="3" id="KW-1185">Reference proteome</keyword>
<protein>
    <recommendedName>
        <fullName evidence="4">Extracellular membrane protein CFEM domain-containing protein</fullName>
    </recommendedName>
</protein>
<feature type="region of interest" description="Disordered" evidence="1">
    <location>
        <begin position="236"/>
        <end position="289"/>
    </location>
</feature>
<name>A0A7C8M2F7_9PLEO</name>
<dbReference type="EMBL" id="JAADJZ010000026">
    <property type="protein sequence ID" value="KAF2866676.1"/>
    <property type="molecule type" value="Genomic_DNA"/>
</dbReference>
<dbReference type="AlphaFoldDB" id="A0A7C8M2F7"/>
<feature type="compositionally biased region" description="Pro residues" evidence="1">
    <location>
        <begin position="265"/>
        <end position="274"/>
    </location>
</feature>
<evidence type="ECO:0000313" key="2">
    <source>
        <dbReference type="EMBL" id="KAF2866676.1"/>
    </source>
</evidence>
<comment type="caution">
    <text evidence="2">The sequence shown here is derived from an EMBL/GenBank/DDBJ whole genome shotgun (WGS) entry which is preliminary data.</text>
</comment>
<proteinExistence type="predicted"/>
<evidence type="ECO:0000313" key="3">
    <source>
        <dbReference type="Proteomes" id="UP000481861"/>
    </source>
</evidence>
<evidence type="ECO:0000256" key="1">
    <source>
        <dbReference type="SAM" id="MobiDB-lite"/>
    </source>
</evidence>
<dbReference type="OrthoDB" id="3695248at2759"/>
<reference evidence="2 3" key="1">
    <citation type="submission" date="2020-01" db="EMBL/GenBank/DDBJ databases">
        <authorList>
            <consortium name="DOE Joint Genome Institute"/>
            <person name="Haridas S."/>
            <person name="Albert R."/>
            <person name="Binder M."/>
            <person name="Bloem J."/>
            <person name="Labutti K."/>
            <person name="Salamov A."/>
            <person name="Andreopoulos B."/>
            <person name="Baker S.E."/>
            <person name="Barry K."/>
            <person name="Bills G."/>
            <person name="Bluhm B.H."/>
            <person name="Cannon C."/>
            <person name="Castanera R."/>
            <person name="Culley D.E."/>
            <person name="Daum C."/>
            <person name="Ezra D."/>
            <person name="Gonzalez J.B."/>
            <person name="Henrissat B."/>
            <person name="Kuo A."/>
            <person name="Liang C."/>
            <person name="Lipzen A."/>
            <person name="Lutzoni F."/>
            <person name="Magnuson J."/>
            <person name="Mondo S."/>
            <person name="Nolan M."/>
            <person name="Ohm R."/>
            <person name="Pangilinan J."/>
            <person name="Park H.-J.H."/>
            <person name="Ramirez L."/>
            <person name="Alfaro M."/>
            <person name="Sun H."/>
            <person name="Tritt A."/>
            <person name="Yoshinaga Y."/>
            <person name="Zwiers L.-H.L."/>
            <person name="Turgeon B.G."/>
            <person name="Goodwin S.B."/>
            <person name="Spatafora J.W."/>
            <person name="Crous P.W."/>
            <person name="Grigoriev I.V."/>
        </authorList>
    </citation>
    <scope>NUCLEOTIDE SEQUENCE [LARGE SCALE GENOMIC DNA]</scope>
    <source>
        <strain evidence="2 3">CBS 611.86</strain>
    </source>
</reference>
<feature type="compositionally biased region" description="Low complexity" evidence="1">
    <location>
        <begin position="238"/>
        <end position="264"/>
    </location>
</feature>
<gene>
    <name evidence="2" type="ORF">BDV95DRAFT_611357</name>
</gene>
<accession>A0A7C8M2F7</accession>
<feature type="region of interest" description="Disordered" evidence="1">
    <location>
        <begin position="167"/>
        <end position="190"/>
    </location>
</feature>
<organism evidence="2 3">
    <name type="scientific">Massariosphaeria phaeospora</name>
    <dbReference type="NCBI Taxonomy" id="100035"/>
    <lineage>
        <taxon>Eukaryota</taxon>
        <taxon>Fungi</taxon>
        <taxon>Dikarya</taxon>
        <taxon>Ascomycota</taxon>
        <taxon>Pezizomycotina</taxon>
        <taxon>Dothideomycetes</taxon>
        <taxon>Pleosporomycetidae</taxon>
        <taxon>Pleosporales</taxon>
        <taxon>Pleosporales incertae sedis</taxon>
        <taxon>Massariosphaeria</taxon>
    </lineage>
</organism>